<comment type="caution">
    <text evidence="4">The sequence shown here is derived from an EMBL/GenBank/DDBJ whole genome shotgun (WGS) entry which is preliminary data.</text>
</comment>
<feature type="domain" description="Transposase (putative) gypsy type" evidence="3">
    <location>
        <begin position="53"/>
        <end position="116"/>
    </location>
</feature>
<keyword evidence="1" id="KW-0175">Coiled coil</keyword>
<dbReference type="OrthoDB" id="1736701at2759"/>
<keyword evidence="5" id="KW-1185">Reference proteome</keyword>
<feature type="compositionally biased region" description="Low complexity" evidence="2">
    <location>
        <begin position="303"/>
        <end position="316"/>
    </location>
</feature>
<organism evidence="4 5">
    <name type="scientific">Actinidia rufa</name>
    <dbReference type="NCBI Taxonomy" id="165716"/>
    <lineage>
        <taxon>Eukaryota</taxon>
        <taxon>Viridiplantae</taxon>
        <taxon>Streptophyta</taxon>
        <taxon>Embryophyta</taxon>
        <taxon>Tracheophyta</taxon>
        <taxon>Spermatophyta</taxon>
        <taxon>Magnoliopsida</taxon>
        <taxon>eudicotyledons</taxon>
        <taxon>Gunneridae</taxon>
        <taxon>Pentapetalae</taxon>
        <taxon>asterids</taxon>
        <taxon>Ericales</taxon>
        <taxon>Actinidiaceae</taxon>
        <taxon>Actinidia</taxon>
    </lineage>
</organism>
<name>A0A7J0GVG7_9ERIC</name>
<feature type="region of interest" description="Disordered" evidence="2">
    <location>
        <begin position="301"/>
        <end position="323"/>
    </location>
</feature>
<dbReference type="PANTHER" id="PTHR31099:SF49">
    <property type="entry name" value="MYOSIN HEAVY CHAIN-LIKE PROTEIN"/>
    <property type="match status" value="1"/>
</dbReference>
<dbReference type="PANTHER" id="PTHR31099">
    <property type="entry name" value="OS06G0165300 PROTEIN"/>
    <property type="match status" value="1"/>
</dbReference>
<dbReference type="EMBL" id="BJWL01000024">
    <property type="protein sequence ID" value="GFZ14845.1"/>
    <property type="molecule type" value="Genomic_DNA"/>
</dbReference>
<evidence type="ECO:0000313" key="5">
    <source>
        <dbReference type="Proteomes" id="UP000585474"/>
    </source>
</evidence>
<reference evidence="4 5" key="1">
    <citation type="submission" date="2019-07" db="EMBL/GenBank/DDBJ databases">
        <title>De Novo Assembly of kiwifruit Actinidia rufa.</title>
        <authorList>
            <person name="Sugita-Konishi S."/>
            <person name="Sato K."/>
            <person name="Mori E."/>
            <person name="Abe Y."/>
            <person name="Kisaki G."/>
            <person name="Hamano K."/>
            <person name="Suezawa K."/>
            <person name="Otani M."/>
            <person name="Fukuda T."/>
            <person name="Manabe T."/>
            <person name="Gomi K."/>
            <person name="Tabuchi M."/>
            <person name="Akimitsu K."/>
            <person name="Kataoka I."/>
        </authorList>
    </citation>
    <scope>NUCLEOTIDE SEQUENCE [LARGE SCALE GENOMIC DNA]</scope>
    <source>
        <strain evidence="5">cv. Fuchu</strain>
    </source>
</reference>
<protein>
    <recommendedName>
        <fullName evidence="3">Transposase (putative) gypsy type domain-containing protein</fullName>
    </recommendedName>
</protein>
<accession>A0A7J0GVG7</accession>
<evidence type="ECO:0000259" key="3">
    <source>
        <dbReference type="Pfam" id="PF04195"/>
    </source>
</evidence>
<proteinExistence type="predicted"/>
<dbReference type="AlphaFoldDB" id="A0A7J0GVG7"/>
<sequence>MDTSSLTKESNVRSQADLDNLGTTYSFPQGVRLRIPGDGETILSARQGEVAFYEAAFLACLRFPIHPTIRDILIHYQICPAQLSPNVWRSVICSLVIWRIFKRHLSCGEFRCLYSLSPLPDSGWYYFKARPEKDLLRGSPSNVKGWKTRFFFASGDEWELAPDAAASESLLRVPRSWGTPGKSCNKLPTLSEVDAKRMETVFGKIEPGGYFDVSKVLNSRTFKRHFAGGCSAFSTSGGDNTTSGDEGEFDTGEDSVEYLGVIKRGIGGAIRRALPGIPDETLLRWLGGKVKDPFTNLLSRTFGSSSDSGSDSISDSELPPELRSDGIYSETNYLLFSSLPDIPHVQLCRPEVKPWPRRQRKKAAAAKHPTKGVVIREKRTREGDLVIEIGEEDSLKGKDIVPPPPPKRFKSNRGAINARGRAAEAGDLFPRGRWRIPIHVGRFCSSEVVVYASSLALRSQEHLHDIDFHMARADSAELELVKAQKRAVKAETRVAELNEEKSRPGTEVDDLKTTVAELTSKLAKAKELAIEDFKASEEFKAAVTDSAVTYFGDGFEFCKRQLLHQFPNLGADVANMAMDPSFAEEEEATKEGGEHV</sequence>
<dbReference type="Proteomes" id="UP000585474">
    <property type="component" value="Unassembled WGS sequence"/>
</dbReference>
<feature type="coiled-coil region" evidence="1">
    <location>
        <begin position="466"/>
        <end position="528"/>
    </location>
</feature>
<evidence type="ECO:0000256" key="1">
    <source>
        <dbReference type="SAM" id="Coils"/>
    </source>
</evidence>
<evidence type="ECO:0000256" key="2">
    <source>
        <dbReference type="SAM" id="MobiDB-lite"/>
    </source>
</evidence>
<dbReference type="Pfam" id="PF04195">
    <property type="entry name" value="Transposase_28"/>
    <property type="match status" value="1"/>
</dbReference>
<dbReference type="InterPro" id="IPR007321">
    <property type="entry name" value="Transposase_28"/>
</dbReference>
<gene>
    <name evidence="4" type="ORF">Acr_24g0010350</name>
</gene>
<evidence type="ECO:0000313" key="4">
    <source>
        <dbReference type="EMBL" id="GFZ14845.1"/>
    </source>
</evidence>